<gene>
    <name evidence="2" type="ORF">GE061_004060</name>
</gene>
<evidence type="ECO:0000256" key="1">
    <source>
        <dbReference type="SAM" id="MobiDB-lite"/>
    </source>
</evidence>
<sequence length="180" mass="19830">MDMTDGRNEIIISRDAGFLEEEDSSKTHQTILNCDTKFIKNQNQNSDHEIEISPSPSVAVVSTPESEASDHDLFGSQSDSENSDASFDESIKTQSEHDVTGNSGDFAGFETEEYLPAKEDLAGDDAVGVRQPKPKKFVDHITYLGIDHKKKKQGPPKGKARSPDTNLDSGEQRDMSRCPQ</sequence>
<feature type="region of interest" description="Disordered" evidence="1">
    <location>
        <begin position="45"/>
        <end position="111"/>
    </location>
</feature>
<feature type="compositionally biased region" description="Basic residues" evidence="1">
    <location>
        <begin position="148"/>
        <end position="160"/>
    </location>
</feature>
<keyword evidence="3" id="KW-1185">Reference proteome</keyword>
<protein>
    <submittedName>
        <fullName evidence="2">Uncharacterized protein</fullName>
    </submittedName>
</protein>
<feature type="non-terminal residue" evidence="2">
    <location>
        <position position="180"/>
    </location>
</feature>
<proteinExistence type="predicted"/>
<feature type="compositionally biased region" description="Low complexity" evidence="1">
    <location>
        <begin position="52"/>
        <end position="66"/>
    </location>
</feature>
<name>A0A8S9WY72_APOLU</name>
<evidence type="ECO:0000313" key="3">
    <source>
        <dbReference type="Proteomes" id="UP000466442"/>
    </source>
</evidence>
<evidence type="ECO:0000313" key="2">
    <source>
        <dbReference type="EMBL" id="KAF6201667.1"/>
    </source>
</evidence>
<organism evidence="2 3">
    <name type="scientific">Apolygus lucorum</name>
    <name type="common">Small green plant bug</name>
    <name type="synonym">Lygocoris lucorum</name>
    <dbReference type="NCBI Taxonomy" id="248454"/>
    <lineage>
        <taxon>Eukaryota</taxon>
        <taxon>Metazoa</taxon>
        <taxon>Ecdysozoa</taxon>
        <taxon>Arthropoda</taxon>
        <taxon>Hexapoda</taxon>
        <taxon>Insecta</taxon>
        <taxon>Pterygota</taxon>
        <taxon>Neoptera</taxon>
        <taxon>Paraneoptera</taxon>
        <taxon>Hemiptera</taxon>
        <taxon>Heteroptera</taxon>
        <taxon>Panheteroptera</taxon>
        <taxon>Cimicomorpha</taxon>
        <taxon>Miridae</taxon>
        <taxon>Mirini</taxon>
        <taxon>Apolygus</taxon>
    </lineage>
</organism>
<accession>A0A8S9WY72</accession>
<feature type="compositionally biased region" description="Basic and acidic residues" evidence="1">
    <location>
        <begin position="89"/>
        <end position="99"/>
    </location>
</feature>
<feature type="compositionally biased region" description="Polar residues" evidence="1">
    <location>
        <begin position="75"/>
        <end position="85"/>
    </location>
</feature>
<comment type="caution">
    <text evidence="2">The sequence shown here is derived from an EMBL/GenBank/DDBJ whole genome shotgun (WGS) entry which is preliminary data.</text>
</comment>
<feature type="compositionally biased region" description="Basic and acidic residues" evidence="1">
    <location>
        <begin position="170"/>
        <end position="180"/>
    </location>
</feature>
<dbReference type="EMBL" id="WIXP02000012">
    <property type="protein sequence ID" value="KAF6201667.1"/>
    <property type="molecule type" value="Genomic_DNA"/>
</dbReference>
<feature type="region of interest" description="Disordered" evidence="1">
    <location>
        <begin position="124"/>
        <end position="180"/>
    </location>
</feature>
<reference evidence="2" key="1">
    <citation type="journal article" date="2021" name="Mol. Ecol. Resour.">
        <title>Apolygus lucorum genome provides insights into omnivorousness and mesophyll feeding.</title>
        <authorList>
            <person name="Liu Y."/>
            <person name="Liu H."/>
            <person name="Wang H."/>
            <person name="Huang T."/>
            <person name="Liu B."/>
            <person name="Yang B."/>
            <person name="Yin L."/>
            <person name="Li B."/>
            <person name="Zhang Y."/>
            <person name="Zhang S."/>
            <person name="Jiang F."/>
            <person name="Zhang X."/>
            <person name="Ren Y."/>
            <person name="Wang B."/>
            <person name="Wang S."/>
            <person name="Lu Y."/>
            <person name="Wu K."/>
            <person name="Fan W."/>
            <person name="Wang G."/>
        </authorList>
    </citation>
    <scope>NUCLEOTIDE SEQUENCE</scope>
    <source>
        <strain evidence="2">12Hb</strain>
    </source>
</reference>
<dbReference type="Proteomes" id="UP000466442">
    <property type="component" value="Linkage Group LG12"/>
</dbReference>
<dbReference type="AlphaFoldDB" id="A0A8S9WY72"/>